<proteinExistence type="predicted"/>
<dbReference type="PANTHER" id="PTHR36966">
    <property type="entry name" value="REP-ASSOCIATED TYROSINE TRANSPOSASE"/>
    <property type="match status" value="1"/>
</dbReference>
<organism evidence="2 3">
    <name type="scientific">Rhodohalobacter barkolensis</name>
    <dbReference type="NCBI Taxonomy" id="2053187"/>
    <lineage>
        <taxon>Bacteria</taxon>
        <taxon>Pseudomonadati</taxon>
        <taxon>Balneolota</taxon>
        <taxon>Balneolia</taxon>
        <taxon>Balneolales</taxon>
        <taxon>Balneolaceae</taxon>
        <taxon>Rhodohalobacter</taxon>
    </lineage>
</organism>
<dbReference type="InterPro" id="IPR002686">
    <property type="entry name" value="Transposase_17"/>
</dbReference>
<dbReference type="PANTHER" id="PTHR36966:SF1">
    <property type="entry name" value="REP-ASSOCIATED TYROSINE TRANSPOSASE"/>
    <property type="match status" value="1"/>
</dbReference>
<dbReference type="Proteomes" id="UP000233398">
    <property type="component" value="Unassembled WGS sequence"/>
</dbReference>
<dbReference type="SUPFAM" id="SSF143422">
    <property type="entry name" value="Transposase IS200-like"/>
    <property type="match status" value="1"/>
</dbReference>
<evidence type="ECO:0000313" key="3">
    <source>
        <dbReference type="Proteomes" id="UP000233398"/>
    </source>
</evidence>
<feature type="domain" description="Transposase IS200-like" evidence="1">
    <location>
        <begin position="10"/>
        <end position="143"/>
    </location>
</feature>
<protein>
    <submittedName>
        <fullName evidence="2">Transposase</fullName>
    </submittedName>
</protein>
<dbReference type="Pfam" id="PF01797">
    <property type="entry name" value="Y1_Tnp"/>
    <property type="match status" value="1"/>
</dbReference>
<dbReference type="OrthoDB" id="9788881at2"/>
<dbReference type="InterPro" id="IPR036515">
    <property type="entry name" value="Transposase_17_sf"/>
</dbReference>
<evidence type="ECO:0000259" key="1">
    <source>
        <dbReference type="SMART" id="SM01321"/>
    </source>
</evidence>
<dbReference type="RefSeq" id="WP_101073322.1">
    <property type="nucleotide sequence ID" value="NZ_PISP01000002.1"/>
</dbReference>
<dbReference type="AlphaFoldDB" id="A0A2N0VHW8"/>
<evidence type="ECO:0000313" key="2">
    <source>
        <dbReference type="EMBL" id="PKD43783.1"/>
    </source>
</evidence>
<reference evidence="2 3" key="1">
    <citation type="submission" date="2017-11" db="EMBL/GenBank/DDBJ databases">
        <title>Rhodohalobacter 15182 sp. nov., isolated from a salt lake.</title>
        <authorList>
            <person name="Han S."/>
        </authorList>
    </citation>
    <scope>NUCLEOTIDE SEQUENCE [LARGE SCALE GENOMIC DNA]</scope>
    <source>
        <strain evidence="2 3">15182</strain>
    </source>
</reference>
<dbReference type="Gene3D" id="3.30.70.1290">
    <property type="entry name" value="Transposase IS200-like"/>
    <property type="match status" value="1"/>
</dbReference>
<gene>
    <name evidence="2" type="ORF">CWD77_09495</name>
</gene>
<dbReference type="InterPro" id="IPR052715">
    <property type="entry name" value="RAYT_transposase"/>
</dbReference>
<dbReference type="GO" id="GO:0043565">
    <property type="term" value="F:sequence-specific DNA binding"/>
    <property type="evidence" value="ECO:0007669"/>
    <property type="project" value="TreeGrafter"/>
</dbReference>
<dbReference type="SMART" id="SM01321">
    <property type="entry name" value="Y1_Tnp"/>
    <property type="match status" value="1"/>
</dbReference>
<dbReference type="GO" id="GO:0006313">
    <property type="term" value="P:DNA transposition"/>
    <property type="evidence" value="ECO:0007669"/>
    <property type="project" value="InterPro"/>
</dbReference>
<dbReference type="NCBIfam" id="NF047646">
    <property type="entry name" value="REP_Tyr_transpos"/>
    <property type="match status" value="1"/>
</dbReference>
<sequence>MGRSRYRVYDSSYPYFITSSLVEGYPIFSNPLAAQVILDALEFIQNKRSTTLYAYVIMENHIHMIVQNDKLPQLIQAFKSWTARAIVDLFSENGHTFQLYKMRKSKNPSHNDSVHQLWQEGYYPKQIFNDEMMIQKIEYIHNNPVKRGFVDHQEDWRYSSMRNYLGMESLIPVTLFELCQQSCPLFVWERSFRR</sequence>
<keyword evidence="3" id="KW-1185">Reference proteome</keyword>
<dbReference type="GO" id="GO:0004803">
    <property type="term" value="F:transposase activity"/>
    <property type="evidence" value="ECO:0007669"/>
    <property type="project" value="InterPro"/>
</dbReference>
<name>A0A2N0VHW8_9BACT</name>
<dbReference type="EMBL" id="PISP01000002">
    <property type="protein sequence ID" value="PKD43783.1"/>
    <property type="molecule type" value="Genomic_DNA"/>
</dbReference>
<comment type="caution">
    <text evidence="2">The sequence shown here is derived from an EMBL/GenBank/DDBJ whole genome shotgun (WGS) entry which is preliminary data.</text>
</comment>
<accession>A0A2N0VHW8</accession>